<evidence type="ECO:0000313" key="1">
    <source>
        <dbReference type="EMBL" id="CAJ54781.1"/>
    </source>
</evidence>
<proteinExistence type="predicted"/>
<dbReference type="KEGG" id="lip:LI0727"/>
<gene>
    <name evidence="1" type="ordered locus">LI0727</name>
</gene>
<accession>Q1MQE6</accession>
<protein>
    <submittedName>
        <fullName evidence="1">NA</fullName>
    </submittedName>
</protein>
<dbReference type="Proteomes" id="UP000002430">
    <property type="component" value="Chromosome"/>
</dbReference>
<evidence type="ECO:0000313" key="2">
    <source>
        <dbReference type="Proteomes" id="UP000002430"/>
    </source>
</evidence>
<dbReference type="RefSeq" id="WP_011526810.1">
    <property type="nucleotide sequence ID" value="NC_008011.1"/>
</dbReference>
<dbReference type="eggNOG" id="ENOG5031KRK">
    <property type="taxonomic scope" value="Bacteria"/>
</dbReference>
<dbReference type="HOGENOM" id="CLU_098577_0_0_7"/>
<dbReference type="AlphaFoldDB" id="Q1MQE6"/>
<dbReference type="OrthoDB" id="5452950at2"/>
<name>Q1MQE6_LAWIP</name>
<dbReference type="EMBL" id="AM180252">
    <property type="protein sequence ID" value="CAJ54781.1"/>
    <property type="molecule type" value="Genomic_DNA"/>
</dbReference>
<keyword evidence="2" id="KW-1185">Reference proteome</keyword>
<organism evidence="1 2">
    <name type="scientific">Lawsonia intracellularis (strain PHE/MN1-00)</name>
    <dbReference type="NCBI Taxonomy" id="363253"/>
    <lineage>
        <taxon>Bacteria</taxon>
        <taxon>Pseudomonadati</taxon>
        <taxon>Thermodesulfobacteriota</taxon>
        <taxon>Desulfovibrionia</taxon>
        <taxon>Desulfovibrionales</taxon>
        <taxon>Desulfovibrionaceae</taxon>
        <taxon>Lawsonia</taxon>
    </lineage>
</organism>
<dbReference type="STRING" id="363253.LI0727"/>
<reference evidence="1 2" key="1">
    <citation type="submission" date="2005-11" db="EMBL/GenBank/DDBJ databases">
        <title>The complete genome sequence of Lawsonia intracellularis: the causative agent of proliferative enteropathy.</title>
        <authorList>
            <person name="Kaur K."/>
            <person name="Zhang Q."/>
            <person name="Beckler D."/>
            <person name="Munir S."/>
            <person name="Li L."/>
            <person name="Kinsley K."/>
            <person name="Herron L."/>
            <person name="Peterson A."/>
            <person name="May B."/>
            <person name="Singh S."/>
            <person name="Gebhart C."/>
            <person name="Kapur V."/>
        </authorList>
    </citation>
    <scope>NUCLEOTIDE SEQUENCE [LARGE SCALE GENOMIC DNA]</scope>
    <source>
        <strain evidence="1 2">PHE/MN1-00</strain>
    </source>
</reference>
<sequence>MIKKPVYQGQIDVFCAAYAAINSIRIAQGINLINARKLLHEALLNVAKDLELFQKVLDQKTDYVFWVDNILEQESKRGSITVKKAFPHATEKLDNHITSDDVWCSIINWLSNGEKRSCLFQFIRYLPTKGLFLQHWTCGYNLLYNNTLLLFADSSLEPDSLQYIYKKELGTTFKNLHDEVIIKPYTLRLVEPILIS</sequence>